<accession>A0A4Q5M497</accession>
<keyword evidence="4" id="KW-1185">Reference proteome</keyword>
<dbReference type="AlphaFoldDB" id="A0A4Q5M497"/>
<proteinExistence type="predicted"/>
<sequence length="824" mass="92931">MNADSMKKRISTLLFILLACSGLWAQEQLTNIRGLYGPSTSPAGPINYIIKLNKQIVWTSTEENGVNLYTSDGTKEGTRLLSNVLSSIPTLHHSFDTWSIRGDELLYRITPSWDNAQMYHDFTALHFVTNGTDKTLKLFEAKDFIEGSSAVKIGENYYYIYGQKENDVLILKLFKVYPDGKQEIVKTIDLAKEDASIIDVRFIENVGELYFKVIIAPDYLLSSSKDLIINPINGEIVNKNEEVYLTNFRGKVFFYKYDELSKKYATYATDGSGLVKLFESENMVKVFTPNPDDEEIIFYDNDNWWITDGTVAETKYVKSLYESFNMGMQKKINGGYLFCDFGFRQWQIYTNGTMKKADINIPGIDFDSYPKSVVYNNKFYFNAMGWSDSLYKKRLMVYVFDGNDVRMAVDLSNYELNNRAFSMVLKNGGMIFSITPFTDTFENTVVYWHPTMNEGIFIAKGFVNDIYITEDNKAIIRIEEKQGTIYEDINYQLYISDLKIPARLITSKVFVQKGVTIEEGSHIIADKNILGNKLYFSAYSPETGYEPWVTDGTEEGTKMVGDLLKGPQSSHPTNFMEVNGIPVCRASTPDTGRQLFSLLPKLDSPILSVPNTQACEGDTIVLTSSKGYDTYKWIIDEDEELTTTENKLSISKSGTYKVIVSKGNASSLPSNAVSINFVALPPKPVIKQENNQLRVTATGQVQWYLNGSVIAGATTHTLTYNGAGDYTVKLTANGCSVLSDKLLVSITATEEIWADAVYPNPASNQLMVKVNQNFPVQLKLIDIKGRMVLEKTLVESVNVINLEDFAKGVYILRLNEYSKKIIIE</sequence>
<dbReference type="EMBL" id="SEWF01000005">
    <property type="protein sequence ID" value="RYU96929.1"/>
    <property type="molecule type" value="Genomic_DNA"/>
</dbReference>
<evidence type="ECO:0000259" key="2">
    <source>
        <dbReference type="Pfam" id="PF18962"/>
    </source>
</evidence>
<organism evidence="3 4">
    <name type="scientific">Emticicia agri</name>
    <dbReference type="NCBI Taxonomy" id="2492393"/>
    <lineage>
        <taxon>Bacteria</taxon>
        <taxon>Pseudomonadati</taxon>
        <taxon>Bacteroidota</taxon>
        <taxon>Cytophagia</taxon>
        <taxon>Cytophagales</taxon>
        <taxon>Leadbetterellaceae</taxon>
        <taxon>Emticicia</taxon>
    </lineage>
</organism>
<protein>
    <submittedName>
        <fullName evidence="3">T9SS type A sorting domain-containing protein</fullName>
    </submittedName>
</protein>
<dbReference type="Pfam" id="PF18962">
    <property type="entry name" value="Por_Secre_tail"/>
    <property type="match status" value="1"/>
</dbReference>
<feature type="chain" id="PRO_5020218823" evidence="1">
    <location>
        <begin position="26"/>
        <end position="824"/>
    </location>
</feature>
<name>A0A4Q5M497_9BACT</name>
<evidence type="ECO:0000313" key="4">
    <source>
        <dbReference type="Proteomes" id="UP000293162"/>
    </source>
</evidence>
<gene>
    <name evidence="3" type="ORF">EWM59_05215</name>
</gene>
<dbReference type="Proteomes" id="UP000293162">
    <property type="component" value="Unassembled WGS sequence"/>
</dbReference>
<reference evidence="3 4" key="1">
    <citation type="submission" date="2019-02" db="EMBL/GenBank/DDBJ databases">
        <title>Bacterial novel species Emticicia sp. 17J42-9 isolated from soil.</title>
        <authorList>
            <person name="Jung H.-Y."/>
        </authorList>
    </citation>
    <scope>NUCLEOTIDE SEQUENCE [LARGE SCALE GENOMIC DNA]</scope>
    <source>
        <strain evidence="3 4">17J42-9</strain>
    </source>
</reference>
<evidence type="ECO:0000313" key="3">
    <source>
        <dbReference type="EMBL" id="RYU96929.1"/>
    </source>
</evidence>
<dbReference type="NCBIfam" id="TIGR04183">
    <property type="entry name" value="Por_Secre_tail"/>
    <property type="match status" value="1"/>
</dbReference>
<evidence type="ECO:0000256" key="1">
    <source>
        <dbReference type="SAM" id="SignalP"/>
    </source>
</evidence>
<dbReference type="PROSITE" id="PS51257">
    <property type="entry name" value="PROKAR_LIPOPROTEIN"/>
    <property type="match status" value="1"/>
</dbReference>
<dbReference type="InterPro" id="IPR026444">
    <property type="entry name" value="Secre_tail"/>
</dbReference>
<keyword evidence="1" id="KW-0732">Signal</keyword>
<feature type="signal peptide" evidence="1">
    <location>
        <begin position="1"/>
        <end position="25"/>
    </location>
</feature>
<dbReference type="OrthoDB" id="899245at2"/>
<feature type="domain" description="Secretion system C-terminal sorting" evidence="2">
    <location>
        <begin position="757"/>
        <end position="823"/>
    </location>
</feature>
<comment type="caution">
    <text evidence="3">The sequence shown here is derived from an EMBL/GenBank/DDBJ whole genome shotgun (WGS) entry which is preliminary data.</text>
</comment>